<dbReference type="InterPro" id="IPR042099">
    <property type="entry name" value="ANL_N_sf"/>
</dbReference>
<evidence type="ECO:0000313" key="1">
    <source>
        <dbReference type="EMBL" id="SMF33972.1"/>
    </source>
</evidence>
<proteinExistence type="predicted"/>
<keyword evidence="2" id="KW-1185">Reference proteome</keyword>
<dbReference type="Gene3D" id="3.40.50.12780">
    <property type="entry name" value="N-terminal domain of ligase-like"/>
    <property type="match status" value="1"/>
</dbReference>
<accession>A0A1X7EH97</accession>
<dbReference type="OrthoDB" id="5298740at2"/>
<dbReference type="GeneID" id="95553506"/>
<organism evidence="1 2">
    <name type="scientific">Trinickia caryophylli</name>
    <name type="common">Paraburkholderia caryophylli</name>
    <dbReference type="NCBI Taxonomy" id="28094"/>
    <lineage>
        <taxon>Bacteria</taxon>
        <taxon>Pseudomonadati</taxon>
        <taxon>Pseudomonadota</taxon>
        <taxon>Betaproteobacteria</taxon>
        <taxon>Burkholderiales</taxon>
        <taxon>Burkholderiaceae</taxon>
        <taxon>Trinickia</taxon>
    </lineage>
</organism>
<gene>
    <name evidence="1" type="ORF">SAMN06295900_105411</name>
</gene>
<protein>
    <submittedName>
        <fullName evidence="1">Putative adenylate-forming enzyme</fullName>
    </submittedName>
</protein>
<reference evidence="2" key="1">
    <citation type="submission" date="2017-04" db="EMBL/GenBank/DDBJ databases">
        <authorList>
            <person name="Varghese N."/>
            <person name="Submissions S."/>
        </authorList>
    </citation>
    <scope>NUCLEOTIDE SEQUENCE [LARGE SCALE GENOMIC DNA]</scope>
    <source>
        <strain evidence="2">Ballard 720</strain>
    </source>
</reference>
<dbReference type="InterPro" id="IPR012685">
    <property type="entry name" value="CHP02304_F390_synth-rel"/>
</dbReference>
<dbReference type="InterPro" id="IPR053158">
    <property type="entry name" value="CapK_Type1_Caps_Biosynth"/>
</dbReference>
<sequence length="429" mass="47722">MTRLATTLWTYWKTRRMAFESRAALERHQARRLRTFIEKRLVHSPYFSPFVGKPLHAWPIMTKSLMMEKFDTINTARLRLDDVLACALDAERSRDFSPTVGGFSVGLSSGTSGSRGVFVVSPTEQAIWAGVMLARLLPRGLFAGERVALFLRANNNLYTSVRSPWISFEFFDLLEPLDGQLARLERYAPTIVVGPAQVLGALAAYRVAGRVAIAPGKVISGAEVLDPSDRTLLAQAFGTVGEVYQATEGFLGATCAHGTLHLNEAHVHVEPHWLDAHRFVPIITDFTRYTQPIVRYRLDDILVKRASPCPCGSHEMALERIEGRSDDLLKLPGHEGQRIDLFADGLSRALAQVLPLTADYRLIQTGAMQLALYVDAPPDRLAAYREHLDMYLAHQGVATSLLEWSLHAGLPPADFSIKRRRIIRRAGAS</sequence>
<dbReference type="Proteomes" id="UP000192911">
    <property type="component" value="Unassembled WGS sequence"/>
</dbReference>
<dbReference type="EMBL" id="FXAH01000005">
    <property type="protein sequence ID" value="SMF33972.1"/>
    <property type="molecule type" value="Genomic_DNA"/>
</dbReference>
<dbReference type="PANTHER" id="PTHR36932">
    <property type="entry name" value="CAPSULAR POLYSACCHARIDE BIOSYNTHESIS PROTEIN"/>
    <property type="match status" value="1"/>
</dbReference>
<dbReference type="STRING" id="28094.SAMN06295900_105411"/>
<dbReference type="AlphaFoldDB" id="A0A1X7EH97"/>
<name>A0A1X7EH97_TRICW</name>
<dbReference type="NCBIfam" id="TIGR02304">
    <property type="entry name" value="aden_form_hyp"/>
    <property type="match status" value="1"/>
</dbReference>
<dbReference type="PANTHER" id="PTHR36932:SF1">
    <property type="entry name" value="CAPSULAR POLYSACCHARIDE BIOSYNTHESIS PROTEIN"/>
    <property type="match status" value="1"/>
</dbReference>
<evidence type="ECO:0000313" key="2">
    <source>
        <dbReference type="Proteomes" id="UP000192911"/>
    </source>
</evidence>
<dbReference type="RefSeq" id="WP_085227633.1">
    <property type="nucleotide sequence ID" value="NZ_BSQD01000004.1"/>
</dbReference>